<evidence type="ECO:0000256" key="10">
    <source>
        <dbReference type="RuleBase" id="RU362053"/>
    </source>
</evidence>
<keyword evidence="7 10" id="KW-0560">Oxidoreductase</keyword>
<comment type="cofactor">
    <cofactor evidence="10">
        <name>[4Fe-4S] cluster</name>
        <dbReference type="ChEBI" id="CHEBI:49883"/>
    </cofactor>
    <text evidence="10">Binds 1 [4Fe-4S] cluster. The cluster is coordinated with 3 cysteines and an exchangeable S-adenosyl-L-methionine.</text>
</comment>
<dbReference type="NCBIfam" id="TIGR02493">
    <property type="entry name" value="PFLA"/>
    <property type="match status" value="1"/>
</dbReference>
<accession>E6U8V6</accession>
<dbReference type="PROSITE" id="PS01087">
    <property type="entry name" value="RADICAL_ACTIVATING"/>
    <property type="match status" value="1"/>
</dbReference>
<dbReference type="SFLD" id="SFLDG01066">
    <property type="entry name" value="organic_radical-activating_enz"/>
    <property type="match status" value="1"/>
</dbReference>
<keyword evidence="13" id="KW-1185">Reference proteome</keyword>
<dbReference type="eggNOG" id="COG1180">
    <property type="taxonomic scope" value="Bacteria"/>
</dbReference>
<dbReference type="Gene3D" id="3.20.20.70">
    <property type="entry name" value="Aldolase class I"/>
    <property type="match status" value="1"/>
</dbReference>
<dbReference type="KEGG" id="eha:Ethha_1656"/>
<reference evidence="12 13" key="1">
    <citation type="submission" date="2010-12" db="EMBL/GenBank/DDBJ databases">
        <title>Complete sequence of Ethanoligenens harbinense YUAN-3.</title>
        <authorList>
            <person name="Lucas S."/>
            <person name="Copeland A."/>
            <person name="Lapidus A."/>
            <person name="Cheng J.-F."/>
            <person name="Bruce D."/>
            <person name="Goodwin L."/>
            <person name="Pitluck S."/>
            <person name="Chertkov O."/>
            <person name="Misra M."/>
            <person name="Detter J.C."/>
            <person name="Han C."/>
            <person name="Tapia R."/>
            <person name="Land M."/>
            <person name="Hauser L."/>
            <person name="Jeffries C."/>
            <person name="Kyrpides N."/>
            <person name="Ivanova N."/>
            <person name="Mikhailova N."/>
            <person name="Wang A."/>
            <person name="Mouttaki H."/>
            <person name="He Z."/>
            <person name="Zhou J."/>
            <person name="Hemme C.L."/>
            <person name="Woyke T."/>
        </authorList>
    </citation>
    <scope>NUCLEOTIDE SEQUENCE [LARGE SCALE GENOMIC DNA]</scope>
    <source>
        <strain evidence="13">DSM 18485 / JCM 12961 / CGMCC 1.5033 / YUAN-3</strain>
    </source>
</reference>
<dbReference type="PROSITE" id="PS51918">
    <property type="entry name" value="RADICAL_SAM"/>
    <property type="match status" value="1"/>
</dbReference>
<evidence type="ECO:0000259" key="11">
    <source>
        <dbReference type="PROSITE" id="PS51918"/>
    </source>
</evidence>
<keyword evidence="5 10" id="KW-0949">S-adenosyl-L-methionine</keyword>
<proteinExistence type="inferred from homology"/>
<dbReference type="InterPro" id="IPR012838">
    <property type="entry name" value="PFL1_activating"/>
</dbReference>
<dbReference type="PANTHER" id="PTHR30352">
    <property type="entry name" value="PYRUVATE FORMATE-LYASE-ACTIVATING ENZYME"/>
    <property type="match status" value="1"/>
</dbReference>
<keyword evidence="8 10" id="KW-0408">Iron</keyword>
<dbReference type="InterPro" id="IPR034457">
    <property type="entry name" value="Organic_radical-activating"/>
</dbReference>
<keyword evidence="10" id="KW-0963">Cytoplasm</keyword>
<dbReference type="InterPro" id="IPR058240">
    <property type="entry name" value="rSAM_sf"/>
</dbReference>
<dbReference type="EC" id="1.97.1.4" evidence="10"/>
<evidence type="ECO:0000256" key="5">
    <source>
        <dbReference type="ARBA" id="ARBA00022691"/>
    </source>
</evidence>
<dbReference type="SFLD" id="SFLDS00029">
    <property type="entry name" value="Radical_SAM"/>
    <property type="match status" value="1"/>
</dbReference>
<dbReference type="CDD" id="cd01335">
    <property type="entry name" value="Radical_SAM"/>
    <property type="match status" value="1"/>
</dbReference>
<dbReference type="Proteomes" id="UP000001551">
    <property type="component" value="Chromosome"/>
</dbReference>
<evidence type="ECO:0000256" key="6">
    <source>
        <dbReference type="ARBA" id="ARBA00022723"/>
    </source>
</evidence>
<comment type="similarity">
    <text evidence="2 10">Belongs to the organic radical-activating enzymes family.</text>
</comment>
<evidence type="ECO:0000256" key="4">
    <source>
        <dbReference type="ARBA" id="ARBA00022485"/>
    </source>
</evidence>
<evidence type="ECO:0000313" key="12">
    <source>
        <dbReference type="EMBL" id="ADU27191.1"/>
    </source>
</evidence>
<keyword evidence="9 10" id="KW-0411">Iron-sulfur</keyword>
<feature type="domain" description="Radical SAM core" evidence="11">
    <location>
        <begin position="30"/>
        <end position="251"/>
    </location>
</feature>
<dbReference type="STRING" id="663278.Ethha_1656"/>
<dbReference type="InterPro" id="IPR007197">
    <property type="entry name" value="rSAM"/>
</dbReference>
<dbReference type="EMBL" id="CP002400">
    <property type="protein sequence ID" value="ADU27191.1"/>
    <property type="molecule type" value="Genomic_DNA"/>
</dbReference>
<evidence type="ECO:0000256" key="3">
    <source>
        <dbReference type="ARBA" id="ARBA00021356"/>
    </source>
</evidence>
<dbReference type="Pfam" id="PF04055">
    <property type="entry name" value="Radical_SAM"/>
    <property type="match status" value="1"/>
</dbReference>
<organism evidence="12 13">
    <name type="scientific">Ethanoligenens harbinense (strain DSM 18485 / JCM 12961 / CGMCC 1.5033 / YUAN-3)</name>
    <dbReference type="NCBI Taxonomy" id="663278"/>
    <lineage>
        <taxon>Bacteria</taxon>
        <taxon>Bacillati</taxon>
        <taxon>Bacillota</taxon>
        <taxon>Clostridia</taxon>
        <taxon>Eubacteriales</taxon>
        <taxon>Oscillospiraceae</taxon>
        <taxon>Ethanoligenens</taxon>
    </lineage>
</organism>
<comment type="catalytic activity">
    <reaction evidence="10">
        <text>glycyl-[formate C-acetyltransferase] + reduced [flavodoxin] + S-adenosyl-L-methionine = glycin-2-yl radical-[formate C-acetyltransferase] + semiquinone [flavodoxin] + 5'-deoxyadenosine + L-methionine + H(+)</text>
        <dbReference type="Rhea" id="RHEA:19225"/>
        <dbReference type="Rhea" id="RHEA-COMP:10622"/>
        <dbReference type="Rhea" id="RHEA-COMP:12190"/>
        <dbReference type="Rhea" id="RHEA-COMP:12191"/>
        <dbReference type="Rhea" id="RHEA-COMP:14480"/>
        <dbReference type="ChEBI" id="CHEBI:15378"/>
        <dbReference type="ChEBI" id="CHEBI:17319"/>
        <dbReference type="ChEBI" id="CHEBI:29947"/>
        <dbReference type="ChEBI" id="CHEBI:32722"/>
        <dbReference type="ChEBI" id="CHEBI:57618"/>
        <dbReference type="ChEBI" id="CHEBI:57844"/>
        <dbReference type="ChEBI" id="CHEBI:59789"/>
        <dbReference type="ChEBI" id="CHEBI:140311"/>
        <dbReference type="EC" id="1.97.1.4"/>
    </reaction>
</comment>
<keyword evidence="12" id="KW-0456">Lyase</keyword>
<keyword evidence="4 10" id="KW-0004">4Fe-4S</keyword>
<keyword evidence="12" id="KW-0670">Pyruvate</keyword>
<evidence type="ECO:0000256" key="7">
    <source>
        <dbReference type="ARBA" id="ARBA00023002"/>
    </source>
</evidence>
<evidence type="ECO:0000256" key="8">
    <source>
        <dbReference type="ARBA" id="ARBA00023004"/>
    </source>
</evidence>
<dbReference type="GO" id="GO:0005737">
    <property type="term" value="C:cytoplasm"/>
    <property type="evidence" value="ECO:0007669"/>
    <property type="project" value="UniProtKB-SubCell"/>
</dbReference>
<evidence type="ECO:0000313" key="13">
    <source>
        <dbReference type="Proteomes" id="UP000001551"/>
    </source>
</evidence>
<dbReference type="GO" id="GO:0043365">
    <property type="term" value="F:[formate-C-acetyltransferase]-activating enzyme activity"/>
    <property type="evidence" value="ECO:0007669"/>
    <property type="project" value="UniProtKB-UniRule"/>
</dbReference>
<evidence type="ECO:0000256" key="9">
    <source>
        <dbReference type="ARBA" id="ARBA00023014"/>
    </source>
</evidence>
<dbReference type="GO" id="GO:0046872">
    <property type="term" value="F:metal ion binding"/>
    <property type="evidence" value="ECO:0007669"/>
    <property type="project" value="UniProtKB-UniRule"/>
</dbReference>
<dbReference type="GO" id="GO:0051539">
    <property type="term" value="F:4 iron, 4 sulfur cluster binding"/>
    <property type="evidence" value="ECO:0007669"/>
    <property type="project" value="UniProtKB-UniRule"/>
</dbReference>
<name>E6U8V6_ETHHY</name>
<dbReference type="GO" id="GO:0016829">
    <property type="term" value="F:lyase activity"/>
    <property type="evidence" value="ECO:0007669"/>
    <property type="project" value="UniProtKB-KW"/>
</dbReference>
<dbReference type="HOGENOM" id="CLU_058969_1_1_9"/>
<comment type="subcellular location">
    <subcellularLocation>
        <location evidence="10">Cytoplasm</location>
    </subcellularLocation>
</comment>
<evidence type="ECO:0000256" key="1">
    <source>
        <dbReference type="ARBA" id="ARBA00003141"/>
    </source>
</evidence>
<sequence length="258" mass="27926">MDGTPINTAEAGRGTGITGRVHSFQSLGAVDGPGLRAVVFMQGCPLRCAYCHNPDTWLADGGEETTAQALFEKILRYRPYFGKTGGVTVSGGEPLLQWRFVAGLFSLLREAGVHTALDTSGVGDPAGARAVLAHTSLVLCDLKFTTEEAYARYCGGSLRAVLAFLRQTAELGVPLWLRHVVVPGLTDGETHIRALAALARQFPNLERLELLPFQILCQTKYDALGIPFPLQGYPPCPEQTIRALYRVLEEEHIPTGAH</sequence>
<dbReference type="SUPFAM" id="SSF102114">
    <property type="entry name" value="Radical SAM enzymes"/>
    <property type="match status" value="1"/>
</dbReference>
<dbReference type="InterPro" id="IPR001989">
    <property type="entry name" value="Radical_activat_CS"/>
</dbReference>
<dbReference type="PANTHER" id="PTHR30352:SF5">
    <property type="entry name" value="PYRUVATE FORMATE-LYASE 1-ACTIVATING ENZYME"/>
    <property type="match status" value="1"/>
</dbReference>
<evidence type="ECO:0000256" key="2">
    <source>
        <dbReference type="ARBA" id="ARBA00009777"/>
    </source>
</evidence>
<dbReference type="RefSeq" id="WP_013485546.1">
    <property type="nucleotide sequence ID" value="NC_014828.1"/>
</dbReference>
<protein>
    <recommendedName>
        <fullName evidence="3 10">Pyruvate formate-lyase-activating enzyme</fullName>
        <ecNumber evidence="10">1.97.1.4</ecNumber>
    </recommendedName>
</protein>
<dbReference type="AlphaFoldDB" id="E6U8V6"/>
<dbReference type="InterPro" id="IPR013785">
    <property type="entry name" value="Aldolase_TIM"/>
</dbReference>
<gene>
    <name evidence="12" type="ordered locus">Ethha_1656</name>
</gene>
<comment type="function">
    <text evidence="1 10">Activation of pyruvate formate-lyase under anaerobic conditions by generation of an organic free radical, using S-adenosylmethionine and reduced flavodoxin as cosubstrates to produce 5'-deoxy-adenosine.</text>
</comment>
<keyword evidence="6 10" id="KW-0479">Metal-binding</keyword>